<evidence type="ECO:0000313" key="8">
    <source>
        <dbReference type="Proteomes" id="UP001150062"/>
    </source>
</evidence>
<evidence type="ECO:0000256" key="1">
    <source>
        <dbReference type="ARBA" id="ARBA00006252"/>
    </source>
</evidence>
<dbReference type="InterPro" id="IPR003680">
    <property type="entry name" value="Flavodoxin_fold"/>
</dbReference>
<dbReference type="Gene3D" id="3.40.50.360">
    <property type="match status" value="1"/>
</dbReference>
<name>A0AAV7Z3U2_9EUKA</name>
<evidence type="ECO:0000313" key="6">
    <source>
        <dbReference type="EMBL" id="KAJ6238369.1"/>
    </source>
</evidence>
<feature type="chain" id="PRO_5044023702" evidence="3">
    <location>
        <begin position="21"/>
        <end position="282"/>
    </location>
</feature>
<evidence type="ECO:0000313" key="7">
    <source>
        <dbReference type="Proteomes" id="UP001146793"/>
    </source>
</evidence>
<comment type="similarity">
    <text evidence="1">Belongs to the NAD(P)H dehydrogenase (quinone) family.</text>
</comment>
<evidence type="ECO:0000256" key="3">
    <source>
        <dbReference type="SAM" id="SignalP"/>
    </source>
</evidence>
<dbReference type="GO" id="GO:0003955">
    <property type="term" value="F:NAD(P)H dehydrogenase (quinone) activity"/>
    <property type="evidence" value="ECO:0007669"/>
    <property type="project" value="TreeGrafter"/>
</dbReference>
<dbReference type="Proteomes" id="UP001150062">
    <property type="component" value="Unassembled WGS sequence"/>
</dbReference>
<evidence type="ECO:0000313" key="5">
    <source>
        <dbReference type="EMBL" id="KAJ3435816.1"/>
    </source>
</evidence>
<proteinExistence type="inferred from homology"/>
<dbReference type="Pfam" id="PF02525">
    <property type="entry name" value="Flavodoxin_2"/>
    <property type="match status" value="1"/>
</dbReference>
<dbReference type="AlphaFoldDB" id="A0AAV7Z3U2"/>
<dbReference type="EMBL" id="JAOAOG010000233">
    <property type="protein sequence ID" value="KAJ6238369.1"/>
    <property type="molecule type" value="Genomic_DNA"/>
</dbReference>
<comment type="caution">
    <text evidence="5">The sequence shown here is derived from an EMBL/GenBank/DDBJ whole genome shotgun (WGS) entry which is preliminary data.</text>
</comment>
<dbReference type="Proteomes" id="UP001146793">
    <property type="component" value="Unassembled WGS sequence"/>
</dbReference>
<keyword evidence="2" id="KW-0560">Oxidoreductase</keyword>
<evidence type="ECO:0000256" key="2">
    <source>
        <dbReference type="ARBA" id="ARBA00023002"/>
    </source>
</evidence>
<dbReference type="SUPFAM" id="SSF52218">
    <property type="entry name" value="Flavoproteins"/>
    <property type="match status" value="1"/>
</dbReference>
<dbReference type="InterPro" id="IPR051545">
    <property type="entry name" value="NAD(P)H_dehydrogenase_qn"/>
</dbReference>
<dbReference type="PANTHER" id="PTHR10204:SF34">
    <property type="entry name" value="NAD(P)H DEHYDROGENASE [QUINONE] 1 ISOFORM 1"/>
    <property type="match status" value="1"/>
</dbReference>
<organism evidence="5 7">
    <name type="scientific">Anaeramoeba flamelloides</name>
    <dbReference type="NCBI Taxonomy" id="1746091"/>
    <lineage>
        <taxon>Eukaryota</taxon>
        <taxon>Metamonada</taxon>
        <taxon>Anaeramoebidae</taxon>
        <taxon>Anaeramoeba</taxon>
    </lineage>
</organism>
<sequence>MKKLTIFLILLSLFFDLIVSPTFEVPPKKDEINIQAISPLKILIVYAHPEPKSFNGALKNQAVETLTELGHEVKVSDLYEMDWKHYFGKDAFTEIEDKSFFKPQKESMNKKFIEPIKQEMEKVAWSDLVILQFPIYWFSMPGIMKNWVDCVFARGFAYGGDVGILENGGFKGKKLLISMTTGGPSMFYSKGGQFGEVQRTLFHIAHGMGFFCGMDSLKPAIWYSPAHIGQQARAKMLKEWADRLKEIGNEEVVPFHHTKDYDQNTYQLKEGLKTNLEILGDF</sequence>
<feature type="domain" description="Flavodoxin-like fold" evidence="4">
    <location>
        <begin position="41"/>
        <end position="244"/>
    </location>
</feature>
<dbReference type="InterPro" id="IPR029039">
    <property type="entry name" value="Flavoprotein-like_sf"/>
</dbReference>
<keyword evidence="3" id="KW-0732">Signal</keyword>
<accession>A0AAV7Z3U2</accession>
<dbReference type="PANTHER" id="PTHR10204">
    <property type="entry name" value="NAD P H OXIDOREDUCTASE-RELATED"/>
    <property type="match status" value="1"/>
</dbReference>
<keyword evidence="8" id="KW-1185">Reference proteome</keyword>
<protein>
    <submittedName>
        <fullName evidence="5">Nad p h oxidoreductase-related</fullName>
    </submittedName>
</protein>
<feature type="signal peptide" evidence="3">
    <location>
        <begin position="1"/>
        <end position="20"/>
    </location>
</feature>
<evidence type="ECO:0000259" key="4">
    <source>
        <dbReference type="Pfam" id="PF02525"/>
    </source>
</evidence>
<dbReference type="EMBL" id="JANTQA010000036">
    <property type="protein sequence ID" value="KAJ3435816.1"/>
    <property type="molecule type" value="Genomic_DNA"/>
</dbReference>
<reference evidence="5" key="2">
    <citation type="submission" date="2022-08" db="EMBL/GenBank/DDBJ databases">
        <title>Novel sulphate-reducing endosymbionts in the free-living metamonad Anaeramoeba.</title>
        <authorList>
            <person name="Jerlstrom-Hultqvist J."/>
            <person name="Cepicka I."/>
            <person name="Gallot-Lavallee L."/>
            <person name="Salas-Leiva D."/>
            <person name="Curtis B.A."/>
            <person name="Zahonova K."/>
            <person name="Pipaliya S."/>
            <person name="Dacks J."/>
            <person name="Roger A.J."/>
        </authorList>
    </citation>
    <scope>NUCLEOTIDE SEQUENCE</scope>
    <source>
        <strain evidence="5">Busselton2</strain>
    </source>
</reference>
<dbReference type="GO" id="GO:0005829">
    <property type="term" value="C:cytosol"/>
    <property type="evidence" value="ECO:0007669"/>
    <property type="project" value="TreeGrafter"/>
</dbReference>
<reference evidence="6" key="1">
    <citation type="submission" date="2022-08" db="EMBL/GenBank/DDBJ databases">
        <title>Novel sulfate-reducing endosymbionts in the free-living metamonad Anaeramoeba.</title>
        <authorList>
            <person name="Jerlstrom-Hultqvist J."/>
            <person name="Cepicka I."/>
            <person name="Gallot-Lavallee L."/>
            <person name="Salas-Leiva D."/>
            <person name="Curtis B.A."/>
            <person name="Zahonova K."/>
            <person name="Pipaliya S."/>
            <person name="Dacks J."/>
            <person name="Roger A.J."/>
        </authorList>
    </citation>
    <scope>NUCLEOTIDE SEQUENCE</scope>
    <source>
        <strain evidence="6">Schooner1</strain>
    </source>
</reference>
<gene>
    <name evidence="5" type="ORF">M0812_17855</name>
    <name evidence="6" type="ORF">M0813_26339</name>
</gene>